<evidence type="ECO:0000313" key="3">
    <source>
        <dbReference type="EMBL" id="QDG53233.1"/>
    </source>
</evidence>
<dbReference type="EMBL" id="CP041186">
    <property type="protein sequence ID" value="QDG53233.1"/>
    <property type="molecule type" value="Genomic_DNA"/>
</dbReference>
<name>A0A4Y6PYA5_PERCE</name>
<evidence type="ECO:0000313" key="4">
    <source>
        <dbReference type="Proteomes" id="UP000315995"/>
    </source>
</evidence>
<feature type="signal peptide" evidence="2">
    <location>
        <begin position="1"/>
        <end position="20"/>
    </location>
</feature>
<protein>
    <recommendedName>
        <fullName evidence="5">Lipoprotein</fullName>
    </recommendedName>
</protein>
<dbReference type="RefSeq" id="WP_141199694.1">
    <property type="nucleotide sequence ID" value="NZ_CP041186.1"/>
</dbReference>
<feature type="chain" id="PRO_5030106679" description="Lipoprotein" evidence="2">
    <location>
        <begin position="21"/>
        <end position="152"/>
    </location>
</feature>
<organism evidence="3 4">
    <name type="scientific">Persicimonas caeni</name>
    <dbReference type="NCBI Taxonomy" id="2292766"/>
    <lineage>
        <taxon>Bacteria</taxon>
        <taxon>Deltaproteobacteria</taxon>
        <taxon>Bradymonadales</taxon>
        <taxon>Bradymonadaceae</taxon>
        <taxon>Persicimonas</taxon>
    </lineage>
</organism>
<dbReference type="AlphaFoldDB" id="A0A4Y6PYA5"/>
<keyword evidence="4" id="KW-1185">Reference proteome</keyword>
<proteinExistence type="predicted"/>
<feature type="region of interest" description="Disordered" evidence="1">
    <location>
        <begin position="28"/>
        <end position="56"/>
    </location>
</feature>
<evidence type="ECO:0008006" key="5">
    <source>
        <dbReference type="Google" id="ProtNLM"/>
    </source>
</evidence>
<dbReference type="PROSITE" id="PS51257">
    <property type="entry name" value="PROKAR_LIPOPROTEIN"/>
    <property type="match status" value="1"/>
</dbReference>
<gene>
    <name evidence="3" type="ORF">FIV42_21525</name>
</gene>
<reference evidence="3 4" key="1">
    <citation type="submission" date="2019-06" db="EMBL/GenBank/DDBJ databases">
        <title>Persicimonas caeni gen. nov., sp. nov., a predatory bacterium isolated from solar saltern.</title>
        <authorList>
            <person name="Wang S."/>
        </authorList>
    </citation>
    <scope>NUCLEOTIDE SEQUENCE [LARGE SCALE GENOMIC DNA]</scope>
    <source>
        <strain evidence="3 4">YN101</strain>
    </source>
</reference>
<evidence type="ECO:0000256" key="1">
    <source>
        <dbReference type="SAM" id="MobiDB-lite"/>
    </source>
</evidence>
<feature type="region of interest" description="Disordered" evidence="1">
    <location>
        <begin position="104"/>
        <end position="129"/>
    </location>
</feature>
<accession>A0A4Y6PYA5</accession>
<keyword evidence="2" id="KW-0732">Signal</keyword>
<sequence>MRPMGKMFLDICLVTFAAVALLGCQTGGEPKEDPQAAQATKQQEPTGPAVTGNLASPPVSGLGFQRAVLSLEVASSGQVSGSFEGGYEEKPFEVPVTGEVADGTLVATGKSPDGAVSVSGPLEPSGFSGEVTGEIFTEQFSLPLAAEPAATE</sequence>
<dbReference type="Proteomes" id="UP000315995">
    <property type="component" value="Chromosome"/>
</dbReference>
<accession>A0A5B8Y8Y2</accession>
<evidence type="ECO:0000256" key="2">
    <source>
        <dbReference type="SAM" id="SignalP"/>
    </source>
</evidence>